<sequence>MKNIAIYGAGGFGREVSCMLNIINQCESRWNLIGFFDDTKPIGYSCGYGKVLGGLEVLNMYDEPLDVIIAIASPVGVHKLVGKIKNPYIEFPNIIAPDVRFTDQNSLSLGKGNIFCWGCCVTCDITIGDFNSFNGFITIGHDSKIGNYNVFMPKVHISGGTVINDENYIGTGAIILQKNRIGYRTVVGANSVIIRNTKDDSTYVGNPATIVKF</sequence>
<dbReference type="HOGENOM" id="CLU_081811_1_1_10"/>
<dbReference type="InterPro" id="IPR050179">
    <property type="entry name" value="Trans_hexapeptide_repeat"/>
</dbReference>
<reference evidence="4 5" key="1">
    <citation type="submission" date="2012-02" db="EMBL/GenBank/DDBJ databases">
        <title>The Genome Sequence of Bacteroides fragilis CL07T12C05.</title>
        <authorList>
            <consortium name="The Broad Institute Genome Sequencing Platform"/>
            <person name="Earl A."/>
            <person name="Ward D."/>
            <person name="Feldgarden M."/>
            <person name="Gevers D."/>
            <person name="Zitomersky N.L."/>
            <person name="Coyne M.J."/>
            <person name="Comstock L.E."/>
            <person name="Young S.K."/>
            <person name="Zeng Q."/>
            <person name="Gargeya S."/>
            <person name="Fitzgerald M."/>
            <person name="Haas B."/>
            <person name="Abouelleil A."/>
            <person name="Alvarado L."/>
            <person name="Arachchi H.M."/>
            <person name="Berlin A."/>
            <person name="Chapman S.B."/>
            <person name="Gearin G."/>
            <person name="Goldberg J."/>
            <person name="Griggs A."/>
            <person name="Gujja S."/>
            <person name="Hansen M."/>
            <person name="Heiman D."/>
            <person name="Howarth C."/>
            <person name="Larimer J."/>
            <person name="Lui A."/>
            <person name="MacDonald P.J.P."/>
            <person name="McCowen C."/>
            <person name="Montmayeur A."/>
            <person name="Murphy C."/>
            <person name="Neiman D."/>
            <person name="Pearson M."/>
            <person name="Priest M."/>
            <person name="Roberts A."/>
            <person name="Saif S."/>
            <person name="Shea T."/>
            <person name="Sisk P."/>
            <person name="Stolte C."/>
            <person name="Sykes S."/>
            <person name="Wortman J."/>
            <person name="Nusbaum C."/>
            <person name="Birren B."/>
        </authorList>
    </citation>
    <scope>NUCLEOTIDE SEQUENCE [LARGE SCALE GENOMIC DNA]</scope>
    <source>
        <strain evidence="4 5">CL07T12C05</strain>
    </source>
</reference>
<evidence type="ECO:0000256" key="2">
    <source>
        <dbReference type="PIRSR" id="PIRSR620019-1"/>
    </source>
</evidence>
<protein>
    <submittedName>
        <fullName evidence="4">Sialic acid O-acetyltransferase NeuD family sugar O-acyltransferase</fullName>
    </submittedName>
</protein>
<accession>A0A0E2B5N1</accession>
<comment type="similarity">
    <text evidence="1">Belongs to the transferase hexapeptide repeat family.</text>
</comment>
<dbReference type="PATRIC" id="fig|997883.3.peg.889"/>
<feature type="active site" description="Proton acceptor" evidence="2">
    <location>
        <position position="141"/>
    </location>
</feature>
<dbReference type="CDD" id="cd03360">
    <property type="entry name" value="LbH_AT_putative"/>
    <property type="match status" value="1"/>
</dbReference>
<gene>
    <name evidence="4" type="ORF">HMPREF1056_00836</name>
</gene>
<dbReference type="Pfam" id="PF17836">
    <property type="entry name" value="PglD_N"/>
    <property type="match status" value="1"/>
</dbReference>
<evidence type="ECO:0000313" key="5">
    <source>
        <dbReference type="Proteomes" id="UP000003879"/>
    </source>
</evidence>
<dbReference type="Gene3D" id="3.40.50.20">
    <property type="match status" value="1"/>
</dbReference>
<feature type="site" description="Increases basicity of active site His" evidence="2">
    <location>
        <position position="142"/>
    </location>
</feature>
<dbReference type="Gene3D" id="2.160.10.10">
    <property type="entry name" value="Hexapeptide repeat proteins"/>
    <property type="match status" value="1"/>
</dbReference>
<dbReference type="GO" id="GO:0016746">
    <property type="term" value="F:acyltransferase activity"/>
    <property type="evidence" value="ECO:0007669"/>
    <property type="project" value="UniProtKB-KW"/>
</dbReference>
<name>A0A0E2B5N1_BACFG</name>
<feature type="domain" description="PglD N-terminal" evidence="3">
    <location>
        <begin position="3"/>
        <end position="73"/>
    </location>
</feature>
<dbReference type="InterPro" id="IPR041561">
    <property type="entry name" value="PglD_N"/>
</dbReference>
<organism evidence="4 5">
    <name type="scientific">Bacteroides fragilis CL07T12C05</name>
    <dbReference type="NCBI Taxonomy" id="997883"/>
    <lineage>
        <taxon>Bacteria</taxon>
        <taxon>Pseudomonadati</taxon>
        <taxon>Bacteroidota</taxon>
        <taxon>Bacteroidia</taxon>
        <taxon>Bacteroidales</taxon>
        <taxon>Bacteroidaceae</taxon>
        <taxon>Bacteroides</taxon>
    </lineage>
</organism>
<evidence type="ECO:0000256" key="1">
    <source>
        <dbReference type="ARBA" id="ARBA00007274"/>
    </source>
</evidence>
<keyword evidence="4" id="KW-0012">Acyltransferase</keyword>
<dbReference type="InterPro" id="IPR020019">
    <property type="entry name" value="AcTrfase_PglD-like"/>
</dbReference>
<comment type="caution">
    <text evidence="4">The sequence shown here is derived from an EMBL/GenBank/DDBJ whole genome shotgun (WGS) entry which is preliminary data.</text>
</comment>
<proteinExistence type="inferred from homology"/>
<dbReference type="Proteomes" id="UP000003879">
    <property type="component" value="Unassembled WGS sequence"/>
</dbReference>
<dbReference type="InterPro" id="IPR011004">
    <property type="entry name" value="Trimer_LpxA-like_sf"/>
</dbReference>
<dbReference type="RefSeq" id="WP_005775527.1">
    <property type="nucleotide sequence ID" value="NZ_JH724215.1"/>
</dbReference>
<dbReference type="SUPFAM" id="SSF51161">
    <property type="entry name" value="Trimeric LpxA-like enzymes"/>
    <property type="match status" value="1"/>
</dbReference>
<dbReference type="NCBIfam" id="TIGR03570">
    <property type="entry name" value="NeuD_NnaD"/>
    <property type="match status" value="1"/>
</dbReference>
<dbReference type="PANTHER" id="PTHR43300">
    <property type="entry name" value="ACETYLTRANSFERASE"/>
    <property type="match status" value="1"/>
</dbReference>
<dbReference type="EMBL" id="AGXN01000005">
    <property type="protein sequence ID" value="EIY99535.1"/>
    <property type="molecule type" value="Genomic_DNA"/>
</dbReference>
<dbReference type="AlphaFoldDB" id="A0A0E2B5N1"/>
<keyword evidence="4" id="KW-0808">Transferase</keyword>
<dbReference type="PANTHER" id="PTHR43300:SF7">
    <property type="entry name" value="UDP-N-ACETYLBACILLOSAMINE N-ACETYLTRANSFERASE"/>
    <property type="match status" value="1"/>
</dbReference>
<evidence type="ECO:0000259" key="3">
    <source>
        <dbReference type="Pfam" id="PF17836"/>
    </source>
</evidence>
<evidence type="ECO:0000313" key="4">
    <source>
        <dbReference type="EMBL" id="EIY99535.1"/>
    </source>
</evidence>